<dbReference type="AlphaFoldDB" id="F2D027"/>
<organism evidence="2">
    <name type="scientific">Hordeum vulgare subsp. vulgare</name>
    <name type="common">Domesticated barley</name>
    <dbReference type="NCBI Taxonomy" id="112509"/>
    <lineage>
        <taxon>Eukaryota</taxon>
        <taxon>Viridiplantae</taxon>
        <taxon>Streptophyta</taxon>
        <taxon>Embryophyta</taxon>
        <taxon>Tracheophyta</taxon>
        <taxon>Spermatophyta</taxon>
        <taxon>Magnoliopsida</taxon>
        <taxon>Liliopsida</taxon>
        <taxon>Poales</taxon>
        <taxon>Poaceae</taxon>
        <taxon>BOP clade</taxon>
        <taxon>Pooideae</taxon>
        <taxon>Triticodae</taxon>
        <taxon>Triticeae</taxon>
        <taxon>Hordeinae</taxon>
        <taxon>Hordeum</taxon>
    </lineage>
</organism>
<proteinExistence type="evidence at transcript level"/>
<accession>F2D027</accession>
<dbReference type="EMBL" id="AK357234">
    <property type="protein sequence ID" value="BAJ88448.1"/>
    <property type="molecule type" value="mRNA"/>
</dbReference>
<feature type="region of interest" description="Disordered" evidence="1">
    <location>
        <begin position="93"/>
        <end position="116"/>
    </location>
</feature>
<reference evidence="2" key="1">
    <citation type="journal article" date="2011" name="Plant Physiol.">
        <title>Comprehensive sequence analysis of 24,783 barley full-length cDNAs derived from 12 clone libraries.</title>
        <authorList>
            <person name="Matsumoto T."/>
            <person name="Tanaka T."/>
            <person name="Sakai H."/>
            <person name="Amano N."/>
            <person name="Kanamori H."/>
            <person name="Kurita K."/>
            <person name="Kikuta A."/>
            <person name="Kamiya K."/>
            <person name="Yamamoto M."/>
            <person name="Ikawa H."/>
            <person name="Fujii N."/>
            <person name="Hori K."/>
            <person name="Itoh T."/>
            <person name="Sato K."/>
        </authorList>
    </citation>
    <scope>NUCLEOTIDE SEQUENCE</scope>
    <source>
        <tissue evidence="2">Shoot</tissue>
    </source>
</reference>
<evidence type="ECO:0000256" key="1">
    <source>
        <dbReference type="SAM" id="MobiDB-lite"/>
    </source>
</evidence>
<evidence type="ECO:0000313" key="2">
    <source>
        <dbReference type="EMBL" id="BAJ88448.1"/>
    </source>
</evidence>
<feature type="compositionally biased region" description="Basic and acidic residues" evidence="1">
    <location>
        <begin position="30"/>
        <end position="50"/>
    </location>
</feature>
<protein>
    <submittedName>
        <fullName evidence="2">Predicted protein</fullName>
    </submittedName>
</protein>
<name>F2D027_HORVV</name>
<feature type="region of interest" description="Disordered" evidence="1">
    <location>
        <begin position="1"/>
        <end position="69"/>
    </location>
</feature>
<sequence length="147" mass="15835">MGPLARRGANPSAVSGTPVAEEQAGLEVPLEDRGHSERQPEHRVQCEARRPGVGCHGDGGSTRRGDDGHLFRSGGEGLCRWCNDGRRPRCHGGGRCCRSDEDDGDGRRTGGGSRFAGSEQTRMRCLASFLPYYLPFLGPSFSGDCSW</sequence>